<feature type="compositionally biased region" description="Low complexity" evidence="1">
    <location>
        <begin position="373"/>
        <end position="394"/>
    </location>
</feature>
<feature type="region of interest" description="Disordered" evidence="1">
    <location>
        <begin position="119"/>
        <end position="138"/>
    </location>
</feature>
<dbReference type="EMBL" id="VFJC01000018">
    <property type="protein sequence ID" value="KAB5543744.1"/>
    <property type="molecule type" value="Genomic_DNA"/>
</dbReference>
<feature type="compositionally biased region" description="Low complexity" evidence="1">
    <location>
        <begin position="788"/>
        <end position="810"/>
    </location>
</feature>
<accession>A0A5N5LLR3</accession>
<feature type="region of interest" description="Disordered" evidence="1">
    <location>
        <begin position="49"/>
        <end position="69"/>
    </location>
</feature>
<evidence type="ECO:0000313" key="4">
    <source>
        <dbReference type="Proteomes" id="UP000327468"/>
    </source>
</evidence>
<feature type="signal peptide" evidence="2">
    <location>
        <begin position="1"/>
        <end position="22"/>
    </location>
</feature>
<evidence type="ECO:0000313" key="3">
    <source>
        <dbReference type="EMBL" id="KAB5543744.1"/>
    </source>
</evidence>
<feature type="compositionally biased region" description="Low complexity" evidence="1">
    <location>
        <begin position="440"/>
        <end position="453"/>
    </location>
</feature>
<feature type="region of interest" description="Disordered" evidence="1">
    <location>
        <begin position="434"/>
        <end position="453"/>
    </location>
</feature>
<feature type="region of interest" description="Disordered" evidence="1">
    <location>
        <begin position="727"/>
        <end position="810"/>
    </location>
</feature>
<keyword evidence="2" id="KW-0732">Signal</keyword>
<feature type="region of interest" description="Disordered" evidence="1">
    <location>
        <begin position="552"/>
        <end position="577"/>
    </location>
</feature>
<proteinExistence type="predicted"/>
<feature type="region of interest" description="Disordered" evidence="1">
    <location>
        <begin position="369"/>
        <end position="394"/>
    </location>
</feature>
<feature type="region of interest" description="Disordered" evidence="1">
    <location>
        <begin position="180"/>
        <end position="204"/>
    </location>
</feature>
<organism evidence="3 4">
    <name type="scientific">Pangasianodon hypophthalmus</name>
    <name type="common">Striped catfish</name>
    <name type="synonym">Helicophagus hypophthalmus</name>
    <dbReference type="NCBI Taxonomy" id="310915"/>
    <lineage>
        <taxon>Eukaryota</taxon>
        <taxon>Metazoa</taxon>
        <taxon>Chordata</taxon>
        <taxon>Craniata</taxon>
        <taxon>Vertebrata</taxon>
        <taxon>Euteleostomi</taxon>
        <taxon>Actinopterygii</taxon>
        <taxon>Neopterygii</taxon>
        <taxon>Teleostei</taxon>
        <taxon>Ostariophysi</taxon>
        <taxon>Siluriformes</taxon>
        <taxon>Pangasiidae</taxon>
        <taxon>Pangasianodon</taxon>
    </lineage>
</organism>
<feature type="region of interest" description="Disordered" evidence="1">
    <location>
        <begin position="493"/>
        <end position="517"/>
    </location>
</feature>
<feature type="compositionally biased region" description="Polar residues" evidence="1">
    <location>
        <begin position="49"/>
        <end position="61"/>
    </location>
</feature>
<gene>
    <name evidence="3" type="ORF">PHYPO_G00083160</name>
</gene>
<name>A0A5N5LLR3_PANHP</name>
<dbReference type="Proteomes" id="UP000327468">
    <property type="component" value="Chromosome 17"/>
</dbReference>
<feature type="compositionally biased region" description="Polar residues" evidence="1">
    <location>
        <begin position="493"/>
        <end position="504"/>
    </location>
</feature>
<reference evidence="3 4" key="1">
    <citation type="submission" date="2019-06" db="EMBL/GenBank/DDBJ databases">
        <title>A chromosome-scale genome assembly of the striped catfish, Pangasianodon hypophthalmus.</title>
        <authorList>
            <person name="Wen M."/>
            <person name="Zahm M."/>
            <person name="Roques C."/>
            <person name="Cabau C."/>
            <person name="Klopp C."/>
            <person name="Donnadieu C."/>
            <person name="Jouanno E."/>
            <person name="Avarre J.-C."/>
            <person name="Campet M."/>
            <person name="Ha T.T.T."/>
            <person name="Dugue R."/>
            <person name="Lampietro C."/>
            <person name="Louis A."/>
            <person name="Herpin A."/>
            <person name="Echchiki A."/>
            <person name="Berthelot C."/>
            <person name="Parey E."/>
            <person name="Roest-Crollius H."/>
            <person name="Braasch I."/>
            <person name="Postlethwait J."/>
            <person name="Bobe J."/>
            <person name="Montfort J."/>
            <person name="Bouchez O."/>
            <person name="Begum T."/>
            <person name="Schartl M."/>
            <person name="Guiguen Y."/>
        </authorList>
    </citation>
    <scope>NUCLEOTIDE SEQUENCE [LARGE SCALE GENOMIC DNA]</scope>
    <source>
        <strain evidence="3 4">Indonesia</strain>
        <tissue evidence="3">Blood</tissue>
    </source>
</reference>
<feature type="compositionally biased region" description="Low complexity" evidence="1">
    <location>
        <begin position="727"/>
        <end position="757"/>
    </location>
</feature>
<dbReference type="AlphaFoldDB" id="A0A5N5LLR3"/>
<comment type="caution">
    <text evidence="3">The sequence shown here is derived from an EMBL/GenBank/DDBJ whole genome shotgun (WGS) entry which is preliminary data.</text>
</comment>
<feature type="region of interest" description="Disordered" evidence="1">
    <location>
        <begin position="664"/>
        <end position="689"/>
    </location>
</feature>
<feature type="compositionally biased region" description="Polar residues" evidence="1">
    <location>
        <begin position="261"/>
        <end position="271"/>
    </location>
</feature>
<feature type="compositionally biased region" description="Low complexity" evidence="1">
    <location>
        <begin position="192"/>
        <end position="204"/>
    </location>
</feature>
<feature type="compositionally biased region" description="Low complexity" evidence="1">
    <location>
        <begin position="243"/>
        <end position="260"/>
    </location>
</feature>
<feature type="compositionally biased region" description="Low complexity" evidence="1">
    <location>
        <begin position="558"/>
        <end position="577"/>
    </location>
</feature>
<evidence type="ECO:0000256" key="1">
    <source>
        <dbReference type="SAM" id="MobiDB-lite"/>
    </source>
</evidence>
<feature type="compositionally biased region" description="Low complexity" evidence="1">
    <location>
        <begin position="505"/>
        <end position="517"/>
    </location>
</feature>
<keyword evidence="4" id="KW-1185">Reference proteome</keyword>
<evidence type="ECO:0000256" key="2">
    <source>
        <dbReference type="SAM" id="SignalP"/>
    </source>
</evidence>
<protein>
    <submittedName>
        <fullName evidence="3">Uncharacterized protein</fullName>
    </submittedName>
</protein>
<feature type="compositionally biased region" description="Low complexity" evidence="1">
    <location>
        <begin position="272"/>
        <end position="285"/>
    </location>
</feature>
<sequence length="867" mass="88943">MWGCKRFWLLFIVLLYLKDGRAFGVWRKRPAQDWYSVVAKTPLDQLQETASFPNGAQTSTATRDENETNAGGLQTSIASQAGLSSSEALTNGSFGQYKPVFQTVQGSQSQNIVSYVQATSNQDVPPPGPQNIYGAQSSGQSSYLSSVNLQSGNTVHSPLHQQSPPQQFASTFQTRPLVMLLSPPQSSGGELASASPQSSYGSQYSSTSQYALQGVGQSVSHPQIQARLNTLFGQSPSRPLGATSAQQSRGSNSSSSEGTSVFQSSQPQQNASSYSGSQRQSSMGYGLSQGLASQYGGGQSSSAPAFVAQQASESATFNGSTSSTSSSYSGFQHQTSTGYGLSHWLASRYGSFQTQDGSHLSSAPALTVTQQASETGMSSGPTTSGMSSSSHSGSQSPSTYWLSLGLSSPYGSFQTQHGINQHGSVPGLSVIQPASESAMSSGSTSSTSGSYSGSQSQGSTFYGVFHGLSSPYSSFQPQQGINQLGSAPALTVPQQVSEDATTANGSSTSSLSSSYTGSQSPAAYWLSLRLSSQYVGSQGQQGVNQLGSMIRPAPESAVSSGSTSSTSSSYSGSQSQGSSGYGLSQGLVSQYGGQSSSVPALTVIQQASASAVLNGSTTSSSYSGSQSPGSTVYGLNQVLASPYGSFQTQQGTFQLSPAPALTVTQQATEGATTANGSSTSSLSSSYTGSQSPTAYWLSLSRIVGSDTQQGVNHLGSVPGLTVIQPASESAMSTGSTSSTSSSYSGSQSQSASGYGPSRGFSNPDDGSRTPEGIQLLSSAPALTVNQQASESTSHGSSNSNTSSTYSASQSHSLSQGLAGSSLGIPSQSVQKLGAFNQLVPARCFGQQPCKKTVFSGSSSNFFPKLSW</sequence>
<feature type="compositionally biased region" description="Low complexity" evidence="1">
    <location>
        <begin position="667"/>
        <end position="689"/>
    </location>
</feature>
<feature type="chain" id="PRO_5024382989" evidence="2">
    <location>
        <begin position="23"/>
        <end position="867"/>
    </location>
</feature>
<feature type="region of interest" description="Disordered" evidence="1">
    <location>
        <begin position="233"/>
        <end position="285"/>
    </location>
</feature>